<organism evidence="2 3">
    <name type="scientific">Homarus americanus</name>
    <name type="common">American lobster</name>
    <dbReference type="NCBI Taxonomy" id="6706"/>
    <lineage>
        <taxon>Eukaryota</taxon>
        <taxon>Metazoa</taxon>
        <taxon>Ecdysozoa</taxon>
        <taxon>Arthropoda</taxon>
        <taxon>Crustacea</taxon>
        <taxon>Multicrustacea</taxon>
        <taxon>Malacostraca</taxon>
        <taxon>Eumalacostraca</taxon>
        <taxon>Eucarida</taxon>
        <taxon>Decapoda</taxon>
        <taxon>Pleocyemata</taxon>
        <taxon>Astacidea</taxon>
        <taxon>Nephropoidea</taxon>
        <taxon>Nephropidae</taxon>
        <taxon>Homarus</taxon>
    </lineage>
</organism>
<dbReference type="Proteomes" id="UP000747542">
    <property type="component" value="Unassembled WGS sequence"/>
</dbReference>
<dbReference type="PANTHER" id="PTHR11412">
    <property type="entry name" value="MACROGLOBULIN / COMPLEMENT"/>
    <property type="match status" value="1"/>
</dbReference>
<gene>
    <name evidence="2" type="primary">Cd109-L5</name>
    <name evidence="2" type="ORF">Hamer_G014525</name>
</gene>
<dbReference type="Pfam" id="PF07703">
    <property type="entry name" value="A2M_BRD"/>
    <property type="match status" value="1"/>
</dbReference>
<name>A0A8J5N563_HOMAM</name>
<dbReference type="InterPro" id="IPR041555">
    <property type="entry name" value="MG3"/>
</dbReference>
<keyword evidence="3" id="KW-1185">Reference proteome</keyword>
<dbReference type="AlphaFoldDB" id="A0A8J5N563"/>
<sequence length="623" mass="69859">GEGEEENNNEVKWKDRVVEWVGETDVGMQASYIIAAPRLARPSTVYRLAVSILSGSTPVDVTAHMSSHRSSFNTARATISPGDTQDLLIKVPKIAEDRAFTLLVEGRRGYSLVFRNSTQVLVTPTFLTILMHLSRPCFTGGQLVSARVILLTTELKPYDEPVDAYILEIKAFFIHTNGDMRPSGVVSVKYQLPELPQAGWWRVRVSAGSQHQETRFLVHKIYDPLYEVFVEMPFYGLSDDEEIQGTLTGSYLTDKPIYGNASLTLYVKQPWTLPDSDFSRVSSIFYNHVDVMVDFSFPMASLLEYVQQLEGAEVKVEMRILSPGVVVSVVGTEPFIFRPGMHFSAAVSVIKEERQPVEKSRLAGSSLVITPSYTTSSGSSSTLPQIIVPALTTDGKLQEETFQAIRHGMRMRKWAAEGAVEIQETKWVNEMAWAEREVQDLMHNYTREQYFTEYRETGIYRYVQVTSSTDEAKVGEFAIFHIRSNFPVHQFVYLIMSKGMLVHSAREVTHGVDVVTVSVAVASSMAPRFTLLVYVTTDDGEVLADAMALPVKFFNSMEVQLSVNQHKDHSKKTVEIVVGAPPGSFYALTCQRALNYFKQHPNDLTHTRILDHMNLPWGAAPIS</sequence>
<dbReference type="InterPro" id="IPR011625">
    <property type="entry name" value="A2M_N_BRD"/>
</dbReference>
<reference evidence="2" key="1">
    <citation type="journal article" date="2021" name="Sci. Adv.">
        <title>The American lobster genome reveals insights on longevity, neural, and immune adaptations.</title>
        <authorList>
            <person name="Polinski J.M."/>
            <person name="Zimin A.V."/>
            <person name="Clark K.F."/>
            <person name="Kohn A.B."/>
            <person name="Sadowski N."/>
            <person name="Timp W."/>
            <person name="Ptitsyn A."/>
            <person name="Khanna P."/>
            <person name="Romanova D.Y."/>
            <person name="Williams P."/>
            <person name="Greenwood S.J."/>
            <person name="Moroz L.L."/>
            <person name="Walt D.R."/>
            <person name="Bodnar A.G."/>
        </authorList>
    </citation>
    <scope>NUCLEOTIDE SEQUENCE</scope>
    <source>
        <strain evidence="2">GMGI-L3</strain>
    </source>
</reference>
<dbReference type="InterPro" id="IPR050473">
    <property type="entry name" value="A2M/Complement_sys"/>
</dbReference>
<proteinExistence type="predicted"/>
<evidence type="ECO:0000313" key="3">
    <source>
        <dbReference type="Proteomes" id="UP000747542"/>
    </source>
</evidence>
<comment type="caution">
    <text evidence="2">The sequence shown here is derived from an EMBL/GenBank/DDBJ whole genome shotgun (WGS) entry which is preliminary data.</text>
</comment>
<dbReference type="PANTHER" id="PTHR11412:SF146">
    <property type="entry name" value="CD109 ANTIGEN"/>
    <property type="match status" value="1"/>
</dbReference>
<evidence type="ECO:0000259" key="1">
    <source>
        <dbReference type="SMART" id="SM01359"/>
    </source>
</evidence>
<dbReference type="SMART" id="SM01359">
    <property type="entry name" value="A2M_N_2"/>
    <property type="match status" value="1"/>
</dbReference>
<dbReference type="EMBL" id="JAHLQT010010116">
    <property type="protein sequence ID" value="KAG7173209.1"/>
    <property type="molecule type" value="Genomic_DNA"/>
</dbReference>
<dbReference type="Gene3D" id="2.60.40.2950">
    <property type="match status" value="1"/>
</dbReference>
<accession>A0A8J5N563</accession>
<feature type="non-terminal residue" evidence="2">
    <location>
        <position position="1"/>
    </location>
</feature>
<evidence type="ECO:0000313" key="2">
    <source>
        <dbReference type="EMBL" id="KAG7173209.1"/>
    </source>
</evidence>
<feature type="domain" description="Alpha-2-macroglobulin bait region" evidence="1">
    <location>
        <begin position="463"/>
        <end position="588"/>
    </location>
</feature>
<protein>
    <submittedName>
        <fullName evidence="2">CD109 antigen-like 5</fullName>
    </submittedName>
</protein>
<dbReference type="Pfam" id="PF17791">
    <property type="entry name" value="MG3"/>
    <property type="match status" value="1"/>
</dbReference>
<dbReference type="Gene3D" id="2.60.40.1930">
    <property type="match status" value="2"/>
</dbReference>